<accession>A0ABR9PNF2</accession>
<evidence type="ECO:0008006" key="3">
    <source>
        <dbReference type="Google" id="ProtNLM"/>
    </source>
</evidence>
<dbReference type="PROSITE" id="PS51257">
    <property type="entry name" value="PROKAR_LIPOPROTEIN"/>
    <property type="match status" value="1"/>
</dbReference>
<dbReference type="Proteomes" id="UP001516472">
    <property type="component" value="Unassembled WGS sequence"/>
</dbReference>
<evidence type="ECO:0000313" key="1">
    <source>
        <dbReference type="EMBL" id="MBE4749407.1"/>
    </source>
</evidence>
<organism evidence="1 2">
    <name type="scientific">Corallococcus soli</name>
    <dbReference type="NCBI Taxonomy" id="2710757"/>
    <lineage>
        <taxon>Bacteria</taxon>
        <taxon>Pseudomonadati</taxon>
        <taxon>Myxococcota</taxon>
        <taxon>Myxococcia</taxon>
        <taxon>Myxococcales</taxon>
        <taxon>Cystobacterineae</taxon>
        <taxon>Myxococcaceae</taxon>
        <taxon>Corallococcus</taxon>
    </lineage>
</organism>
<sequence length="105" mass="10935">MTGRSLIAAIAITALASACGGTSESEYRITRGEGTTLVIEHEGVASTVTPDKILIKDGTTGKVSTIDVGKVSAMCCTCAAPWNDPWYICQECAESCFTSGQNPSQ</sequence>
<dbReference type="EMBL" id="JAAIYO010000003">
    <property type="protein sequence ID" value="MBE4749407.1"/>
    <property type="molecule type" value="Genomic_DNA"/>
</dbReference>
<gene>
    <name evidence="1" type="ORF">G4177_14660</name>
</gene>
<comment type="caution">
    <text evidence="1">The sequence shown here is derived from an EMBL/GenBank/DDBJ whole genome shotgun (WGS) entry which is preliminary data.</text>
</comment>
<keyword evidence="2" id="KW-1185">Reference proteome</keyword>
<proteinExistence type="predicted"/>
<evidence type="ECO:0000313" key="2">
    <source>
        <dbReference type="Proteomes" id="UP001516472"/>
    </source>
</evidence>
<name>A0ABR9PNF2_9BACT</name>
<reference evidence="1 2" key="1">
    <citation type="submission" date="2020-02" db="EMBL/GenBank/DDBJ databases">
        <authorList>
            <person name="Babadi Z.K."/>
            <person name="Risdian C."/>
            <person name="Ebrahimipour G.H."/>
            <person name="Wink J."/>
        </authorList>
    </citation>
    <scope>NUCLEOTIDE SEQUENCE [LARGE SCALE GENOMIC DNA]</scope>
    <source>
        <strain evidence="1 2">ZKHCc1 1396</strain>
    </source>
</reference>
<dbReference type="RefSeq" id="WP_193348780.1">
    <property type="nucleotide sequence ID" value="NZ_CBCSIP010000435.1"/>
</dbReference>
<protein>
    <recommendedName>
        <fullName evidence="3">Lipoprotein</fullName>
    </recommendedName>
</protein>